<keyword evidence="3 7" id="KW-0812">Transmembrane</keyword>
<dbReference type="PANTHER" id="PTHR11706">
    <property type="entry name" value="SOLUTE CARRIER PROTEIN FAMILY 11 MEMBER"/>
    <property type="match status" value="1"/>
</dbReference>
<feature type="transmembrane region" description="Helical" evidence="7">
    <location>
        <begin position="399"/>
        <end position="428"/>
    </location>
</feature>
<dbReference type="Pfam" id="PF01566">
    <property type="entry name" value="Nramp"/>
    <property type="match status" value="1"/>
</dbReference>
<feature type="transmembrane region" description="Helical" evidence="7">
    <location>
        <begin position="517"/>
        <end position="535"/>
    </location>
</feature>
<name>A0A4P6FKN1_9MICO</name>
<reference evidence="8 9" key="1">
    <citation type="submission" date="2019-01" db="EMBL/GenBank/DDBJ databases">
        <title>Genome sequencing of strain FW10M-9.</title>
        <authorList>
            <person name="Heo J."/>
            <person name="Kim S.-J."/>
            <person name="Kim J.-S."/>
            <person name="Hong S.-B."/>
            <person name="Kwon S.-W."/>
        </authorList>
    </citation>
    <scope>NUCLEOTIDE SEQUENCE [LARGE SCALE GENOMIC DNA]</scope>
    <source>
        <strain evidence="8 9">FW10M-9</strain>
    </source>
</reference>
<feature type="transmembrane region" description="Helical" evidence="7">
    <location>
        <begin position="474"/>
        <end position="496"/>
    </location>
</feature>
<dbReference type="OrthoDB" id="9787548at2"/>
<evidence type="ECO:0000313" key="9">
    <source>
        <dbReference type="Proteomes" id="UP000292118"/>
    </source>
</evidence>
<evidence type="ECO:0000313" key="8">
    <source>
        <dbReference type="EMBL" id="QAY71188.1"/>
    </source>
</evidence>
<feature type="transmembrane region" description="Helical" evidence="7">
    <location>
        <begin position="449"/>
        <end position="468"/>
    </location>
</feature>
<feature type="region of interest" description="Disordered" evidence="6">
    <location>
        <begin position="37"/>
        <end position="110"/>
    </location>
</feature>
<dbReference type="GO" id="GO:0005886">
    <property type="term" value="C:plasma membrane"/>
    <property type="evidence" value="ECO:0007669"/>
    <property type="project" value="TreeGrafter"/>
</dbReference>
<evidence type="ECO:0000256" key="4">
    <source>
        <dbReference type="ARBA" id="ARBA00022989"/>
    </source>
</evidence>
<feature type="transmembrane region" description="Helical" evidence="7">
    <location>
        <begin position="257"/>
        <end position="276"/>
    </location>
</feature>
<evidence type="ECO:0000256" key="5">
    <source>
        <dbReference type="ARBA" id="ARBA00023136"/>
    </source>
</evidence>
<dbReference type="Proteomes" id="UP000292118">
    <property type="component" value="Chromosome"/>
</dbReference>
<keyword evidence="5 7" id="KW-0472">Membrane</keyword>
<protein>
    <submittedName>
        <fullName evidence="8">Divalent metal cation transporter</fullName>
    </submittedName>
</protein>
<dbReference type="EMBL" id="CP035493">
    <property type="protein sequence ID" value="QAY71188.1"/>
    <property type="molecule type" value="Genomic_DNA"/>
</dbReference>
<sequence>MPTTAHAIRPRRSTRSPRGLAVSGTWSGTALLGSVGSIIPRGHRERAPVGARCSGPRRGRDGAARQRCRRPGAGASAVASGRPSGEGGSVAQPASSTPGTAGAEHRSGRRANPVARFLKALGPGLVTGAADDDPSGVATYAQAGATFGNAMLWTVPFTLPLMMAVQEICDRMALASGDSLGMLIRRRFRGGARTAIVVLMAALIVANCLNLAADLMAIGQGVQLLGAGPAPVWSAVAGVGIVVALVLGSFDWIGRIFKWLCLVLLVYVGVLFAADVDWADVGAGLLGTQVHLTPDYVGLTVGVLGTTISPYMFFWQTAQRVEELREEPLGGDGTAALDQRSVGEARRRLRTGRLDVFTGMVFSVLIMFAIIAATAATLGTRHQTVTSAAQAAQALEPIAGTYAGALFAIGFIGSGILAVPVLAASGAAGMAALLDKRWGLEKSPRKAPVFYLLLGVGVVAGTLLSVFLSNPIRLLVLSAVVNGIAAGPFVVIMMLISHDRTIMHRYRNGALSRTLGWAAAVIMCVGGVYGVWYTVAGG</sequence>
<feature type="transmembrane region" description="Helical" evidence="7">
    <location>
        <begin position="195"/>
        <end position="218"/>
    </location>
</feature>
<proteinExistence type="predicted"/>
<feature type="transmembrane region" description="Helical" evidence="7">
    <location>
        <begin position="356"/>
        <end position="379"/>
    </location>
</feature>
<dbReference type="GO" id="GO:0005384">
    <property type="term" value="F:manganese ion transmembrane transporter activity"/>
    <property type="evidence" value="ECO:0007669"/>
    <property type="project" value="TreeGrafter"/>
</dbReference>
<evidence type="ECO:0000256" key="2">
    <source>
        <dbReference type="ARBA" id="ARBA00022448"/>
    </source>
</evidence>
<dbReference type="AlphaFoldDB" id="A0A4P6FKN1"/>
<gene>
    <name evidence="8" type="ORF">ET471_15045</name>
</gene>
<dbReference type="InterPro" id="IPR001046">
    <property type="entry name" value="NRAMP_fam"/>
</dbReference>
<dbReference type="NCBIfam" id="NF037982">
    <property type="entry name" value="Nramp_1"/>
    <property type="match status" value="1"/>
</dbReference>
<dbReference type="GO" id="GO:0015086">
    <property type="term" value="F:cadmium ion transmembrane transporter activity"/>
    <property type="evidence" value="ECO:0007669"/>
    <property type="project" value="TreeGrafter"/>
</dbReference>
<feature type="transmembrane region" description="Helical" evidence="7">
    <location>
        <begin position="296"/>
        <end position="315"/>
    </location>
</feature>
<comment type="subcellular location">
    <subcellularLocation>
        <location evidence="1">Membrane</location>
        <topology evidence="1">Multi-pass membrane protein</topology>
    </subcellularLocation>
</comment>
<evidence type="ECO:0000256" key="7">
    <source>
        <dbReference type="SAM" id="Phobius"/>
    </source>
</evidence>
<feature type="transmembrane region" description="Helical" evidence="7">
    <location>
        <begin position="230"/>
        <end position="250"/>
    </location>
</feature>
<dbReference type="KEGG" id="xya:ET471_15045"/>
<feature type="region of interest" description="Disordered" evidence="6">
    <location>
        <begin position="1"/>
        <end position="24"/>
    </location>
</feature>
<evidence type="ECO:0000256" key="1">
    <source>
        <dbReference type="ARBA" id="ARBA00004141"/>
    </source>
</evidence>
<evidence type="ECO:0000256" key="3">
    <source>
        <dbReference type="ARBA" id="ARBA00022692"/>
    </source>
</evidence>
<keyword evidence="4 7" id="KW-1133">Transmembrane helix</keyword>
<keyword evidence="9" id="KW-1185">Reference proteome</keyword>
<organism evidence="8 9">
    <name type="scientific">Xylanimonas protaetiae</name>
    <dbReference type="NCBI Taxonomy" id="2509457"/>
    <lineage>
        <taxon>Bacteria</taxon>
        <taxon>Bacillati</taxon>
        <taxon>Actinomycetota</taxon>
        <taxon>Actinomycetes</taxon>
        <taxon>Micrococcales</taxon>
        <taxon>Promicromonosporaceae</taxon>
        <taxon>Xylanimonas</taxon>
    </lineage>
</organism>
<dbReference type="GO" id="GO:0034755">
    <property type="term" value="P:iron ion transmembrane transport"/>
    <property type="evidence" value="ECO:0007669"/>
    <property type="project" value="TreeGrafter"/>
</dbReference>
<dbReference type="PANTHER" id="PTHR11706:SF33">
    <property type="entry name" value="NATURAL RESISTANCE-ASSOCIATED MACROPHAGE PROTEIN 2"/>
    <property type="match status" value="1"/>
</dbReference>
<accession>A0A4P6FKN1</accession>
<evidence type="ECO:0000256" key="6">
    <source>
        <dbReference type="SAM" id="MobiDB-lite"/>
    </source>
</evidence>
<keyword evidence="2" id="KW-0813">Transport</keyword>